<evidence type="ECO:0000256" key="2">
    <source>
        <dbReference type="SAM" id="SignalP"/>
    </source>
</evidence>
<dbReference type="VEuPathDB" id="VectorBase:ACUA014336"/>
<proteinExistence type="predicted"/>
<accession>A0A182MBP6</accession>
<keyword evidence="1 2" id="KW-0732">Signal</keyword>
<dbReference type="InterPro" id="IPR029070">
    <property type="entry name" value="Chitinase_insertion_sf"/>
</dbReference>
<dbReference type="AlphaFoldDB" id="A0A182MBP6"/>
<evidence type="ECO:0000259" key="3">
    <source>
        <dbReference type="PROSITE" id="PS51910"/>
    </source>
</evidence>
<keyword evidence="5" id="KW-1185">Reference proteome</keyword>
<dbReference type="InterPro" id="IPR017853">
    <property type="entry name" value="GH"/>
</dbReference>
<dbReference type="InterPro" id="IPR050314">
    <property type="entry name" value="Glycosyl_Hydrlase_18"/>
</dbReference>
<dbReference type="EMBL" id="AXCM01005649">
    <property type="status" value="NOT_ANNOTATED_CDS"/>
    <property type="molecule type" value="Genomic_DNA"/>
</dbReference>
<dbReference type="GO" id="GO:0008061">
    <property type="term" value="F:chitin binding"/>
    <property type="evidence" value="ECO:0007669"/>
    <property type="project" value="InterPro"/>
</dbReference>
<dbReference type="GO" id="GO:0004568">
    <property type="term" value="F:chitinase activity"/>
    <property type="evidence" value="ECO:0007669"/>
    <property type="project" value="TreeGrafter"/>
</dbReference>
<dbReference type="GO" id="GO:0005576">
    <property type="term" value="C:extracellular region"/>
    <property type="evidence" value="ECO:0007669"/>
    <property type="project" value="TreeGrafter"/>
</dbReference>
<dbReference type="SMART" id="SM00636">
    <property type="entry name" value="Glyco_18"/>
    <property type="match status" value="1"/>
</dbReference>
<dbReference type="Proteomes" id="UP000075883">
    <property type="component" value="Unassembled WGS sequence"/>
</dbReference>
<dbReference type="GO" id="GO:0005975">
    <property type="term" value="P:carbohydrate metabolic process"/>
    <property type="evidence" value="ECO:0007669"/>
    <property type="project" value="InterPro"/>
</dbReference>
<name>A0A182MBP6_9DIPT</name>
<dbReference type="PROSITE" id="PS51910">
    <property type="entry name" value="GH18_2"/>
    <property type="match status" value="1"/>
</dbReference>
<feature type="domain" description="GH18" evidence="3">
    <location>
        <begin position="22"/>
        <end position="372"/>
    </location>
</feature>
<dbReference type="Pfam" id="PF00704">
    <property type="entry name" value="Glyco_hydro_18"/>
    <property type="match status" value="1"/>
</dbReference>
<feature type="chain" id="PRO_5008128117" description="GH18 domain-containing protein" evidence="2">
    <location>
        <begin position="22"/>
        <end position="372"/>
    </location>
</feature>
<dbReference type="InterPro" id="IPR011583">
    <property type="entry name" value="Chitinase_II/V-like_cat"/>
</dbReference>
<evidence type="ECO:0000313" key="4">
    <source>
        <dbReference type="EnsemblMetazoa" id="ACUA014336-PA"/>
    </source>
</evidence>
<dbReference type="PANTHER" id="PTHR11177">
    <property type="entry name" value="CHITINASE"/>
    <property type="match status" value="1"/>
</dbReference>
<dbReference type="SUPFAM" id="SSF51445">
    <property type="entry name" value="(Trans)glycosidases"/>
    <property type="match status" value="1"/>
</dbReference>
<evidence type="ECO:0000313" key="5">
    <source>
        <dbReference type="Proteomes" id="UP000075883"/>
    </source>
</evidence>
<dbReference type="Gene3D" id="3.20.20.80">
    <property type="entry name" value="Glycosidases"/>
    <property type="match status" value="1"/>
</dbReference>
<dbReference type="Gene3D" id="3.10.50.10">
    <property type="match status" value="1"/>
</dbReference>
<sequence>MYKEVSVFSALMLFLMSTCNGERVVCGFSGSATGRSGEYAFEIADIPTSLCTHVLGDPMEIDMFTSELLFGMGPFEEVENRWKQLLELKRTKPDLKLLASVRSPIILQVAAENKSRRTLIESILRHMEWLQVDGVELFWGGIGPDDAMYTLLEELKSSLIAAGHPAWEVIVFVEIDHGTIDHGRLCRLADYVHVLGMGERKPKYSDNSSTPVVKATFDVDELKNITLERALQYWIDKSCPANKLVLGLVFGAQPFTLSADTVQTDDAPEEQATFCSFTMETMCSYVTLCQKFNESAWTMGWDDTEGLAPHAFQGDRWVAYENEASLGRKSEMAKGKNLAGVYAIAVDLDDYRNKCGTLYPLTVALSKSYKSA</sequence>
<dbReference type="GO" id="GO:0006032">
    <property type="term" value="P:chitin catabolic process"/>
    <property type="evidence" value="ECO:0007669"/>
    <property type="project" value="TreeGrafter"/>
</dbReference>
<dbReference type="STRING" id="139723.A0A182MBP6"/>
<dbReference type="PANTHER" id="PTHR11177:SF144">
    <property type="entry name" value="CHITINASE 5"/>
    <property type="match status" value="1"/>
</dbReference>
<evidence type="ECO:0000256" key="1">
    <source>
        <dbReference type="ARBA" id="ARBA00022729"/>
    </source>
</evidence>
<feature type="signal peptide" evidence="2">
    <location>
        <begin position="1"/>
        <end position="21"/>
    </location>
</feature>
<organism evidence="4 5">
    <name type="scientific">Anopheles culicifacies</name>
    <dbReference type="NCBI Taxonomy" id="139723"/>
    <lineage>
        <taxon>Eukaryota</taxon>
        <taxon>Metazoa</taxon>
        <taxon>Ecdysozoa</taxon>
        <taxon>Arthropoda</taxon>
        <taxon>Hexapoda</taxon>
        <taxon>Insecta</taxon>
        <taxon>Pterygota</taxon>
        <taxon>Neoptera</taxon>
        <taxon>Endopterygota</taxon>
        <taxon>Diptera</taxon>
        <taxon>Nematocera</taxon>
        <taxon>Culicoidea</taxon>
        <taxon>Culicidae</taxon>
        <taxon>Anophelinae</taxon>
        <taxon>Anopheles</taxon>
        <taxon>culicifacies species complex</taxon>
    </lineage>
</organism>
<dbReference type="InterPro" id="IPR001223">
    <property type="entry name" value="Glyco_hydro18_cat"/>
</dbReference>
<reference evidence="5" key="1">
    <citation type="submission" date="2013-09" db="EMBL/GenBank/DDBJ databases">
        <title>The Genome Sequence of Anopheles culicifacies species A.</title>
        <authorList>
            <consortium name="The Broad Institute Genomics Platform"/>
            <person name="Neafsey D.E."/>
            <person name="Besansky N."/>
            <person name="Howell P."/>
            <person name="Walton C."/>
            <person name="Young S.K."/>
            <person name="Zeng Q."/>
            <person name="Gargeya S."/>
            <person name="Fitzgerald M."/>
            <person name="Haas B."/>
            <person name="Abouelleil A."/>
            <person name="Allen A.W."/>
            <person name="Alvarado L."/>
            <person name="Arachchi H.M."/>
            <person name="Berlin A.M."/>
            <person name="Chapman S.B."/>
            <person name="Gainer-Dewar J."/>
            <person name="Goldberg J."/>
            <person name="Griggs A."/>
            <person name="Gujja S."/>
            <person name="Hansen M."/>
            <person name="Howarth C."/>
            <person name="Imamovic A."/>
            <person name="Ireland A."/>
            <person name="Larimer J."/>
            <person name="McCowan C."/>
            <person name="Murphy C."/>
            <person name="Pearson M."/>
            <person name="Poon T.W."/>
            <person name="Priest M."/>
            <person name="Roberts A."/>
            <person name="Saif S."/>
            <person name="Shea T."/>
            <person name="Sisk P."/>
            <person name="Sykes S."/>
            <person name="Wortman J."/>
            <person name="Nusbaum C."/>
            <person name="Birren B."/>
        </authorList>
    </citation>
    <scope>NUCLEOTIDE SEQUENCE [LARGE SCALE GENOMIC DNA]</scope>
    <source>
        <strain evidence="5">A-37</strain>
    </source>
</reference>
<dbReference type="EnsemblMetazoa" id="ACUA014336-RA">
    <property type="protein sequence ID" value="ACUA014336-PA"/>
    <property type="gene ID" value="ACUA014336"/>
</dbReference>
<reference evidence="4" key="2">
    <citation type="submission" date="2020-05" db="UniProtKB">
        <authorList>
            <consortium name="EnsemblMetazoa"/>
        </authorList>
    </citation>
    <scope>IDENTIFICATION</scope>
    <source>
        <strain evidence="4">A-37</strain>
    </source>
</reference>
<protein>
    <recommendedName>
        <fullName evidence="3">GH18 domain-containing protein</fullName>
    </recommendedName>
</protein>